<evidence type="ECO:0000256" key="3">
    <source>
        <dbReference type="ARBA" id="ARBA00022801"/>
    </source>
</evidence>
<dbReference type="PROSITE" id="PS00572">
    <property type="entry name" value="GLYCOSYL_HYDROL_F1_1"/>
    <property type="match status" value="1"/>
</dbReference>
<comment type="caution">
    <text evidence="7">The sequence shown here is derived from an EMBL/GenBank/DDBJ whole genome shotgun (WGS) entry which is preliminary data.</text>
</comment>
<evidence type="ECO:0000256" key="2">
    <source>
        <dbReference type="ARBA" id="ARBA00012744"/>
    </source>
</evidence>
<proteinExistence type="inferred from homology"/>
<evidence type="ECO:0000313" key="8">
    <source>
        <dbReference type="Proteomes" id="UP001579974"/>
    </source>
</evidence>
<keyword evidence="4" id="KW-0326">Glycosidase</keyword>
<dbReference type="EMBL" id="JBDXSU010000056">
    <property type="protein sequence ID" value="MFB5193257.1"/>
    <property type="molecule type" value="Genomic_DNA"/>
</dbReference>
<organism evidence="7 8">
    <name type="scientific">Alicyclobacillus fastidiosus</name>
    <dbReference type="NCBI Taxonomy" id="392011"/>
    <lineage>
        <taxon>Bacteria</taxon>
        <taxon>Bacillati</taxon>
        <taxon>Bacillota</taxon>
        <taxon>Bacilli</taxon>
        <taxon>Bacillales</taxon>
        <taxon>Alicyclobacillaceae</taxon>
        <taxon>Alicyclobacillus</taxon>
    </lineage>
</organism>
<reference evidence="7 8" key="1">
    <citation type="journal article" date="2024" name="Int. J. Mol. Sci.">
        <title>Exploration of Alicyclobacillus spp. Genome in Search of Antibiotic Resistance.</title>
        <authorList>
            <person name="Bucka-Kolendo J."/>
            <person name="Kiousi D.E."/>
            <person name="Dekowska A."/>
            <person name="Mikolajczuk-Szczyrba A."/>
            <person name="Karadedos D.M."/>
            <person name="Michael P."/>
            <person name="Galanis A."/>
            <person name="Sokolowska B."/>
        </authorList>
    </citation>
    <scope>NUCLEOTIDE SEQUENCE [LARGE SCALE GENOMIC DNA]</scope>
    <source>
        <strain evidence="7 8">KKP 3000</strain>
    </source>
</reference>
<comment type="similarity">
    <text evidence="1 6">Belongs to the glycosyl hydrolase 1 family.</text>
</comment>
<sequence length="243" mass="27493">AGGYQGEIGITLNFTWVDSASNRPEDVAAARREDGFANRWFIEPLMKRQYPSDMVEWVEGRIGALDFIEPGDLESIASTIDFLGINFYSRNVVQAGAGNAHLESQVVQPSADRVTDMGWEIHPESLYRLLTWLKSEYTADLPLVITENGAAFRDELVDGEVQDVDRVNYVADHLEAAKRFIDEGGPLKGYYLWSFMDNFEWAFGYSKRFGMVYVDYATQVRTVKASGKWYSGQIAHHRAANVR</sequence>
<dbReference type="Gene3D" id="3.20.20.80">
    <property type="entry name" value="Glycosidases"/>
    <property type="match status" value="1"/>
</dbReference>
<dbReference type="InterPro" id="IPR001360">
    <property type="entry name" value="Glyco_hydro_1"/>
</dbReference>
<dbReference type="PANTHER" id="PTHR10353:SF36">
    <property type="entry name" value="LP05116P"/>
    <property type="match status" value="1"/>
</dbReference>
<dbReference type="SUPFAM" id="SSF51445">
    <property type="entry name" value="(Trans)glycosidases"/>
    <property type="match status" value="1"/>
</dbReference>
<protein>
    <recommendedName>
        <fullName evidence="2">beta-glucosidase</fullName>
        <ecNumber evidence="2">3.2.1.21</ecNumber>
    </recommendedName>
</protein>
<dbReference type="PRINTS" id="PR00131">
    <property type="entry name" value="GLHYDRLASE1"/>
</dbReference>
<dbReference type="InterPro" id="IPR018120">
    <property type="entry name" value="Glyco_hydro_1_AS"/>
</dbReference>
<evidence type="ECO:0000256" key="5">
    <source>
        <dbReference type="PROSITE-ProRule" id="PRU10055"/>
    </source>
</evidence>
<keyword evidence="8" id="KW-1185">Reference proteome</keyword>
<dbReference type="RefSeq" id="WP_375330615.1">
    <property type="nucleotide sequence ID" value="NZ_JBDXSU010000056.1"/>
</dbReference>
<dbReference type="PANTHER" id="PTHR10353">
    <property type="entry name" value="GLYCOSYL HYDROLASE"/>
    <property type="match status" value="1"/>
</dbReference>
<gene>
    <name evidence="7" type="ORF">KKP3000_003550</name>
</gene>
<evidence type="ECO:0000256" key="4">
    <source>
        <dbReference type="ARBA" id="ARBA00023295"/>
    </source>
</evidence>
<evidence type="ECO:0000313" key="7">
    <source>
        <dbReference type="EMBL" id="MFB5193257.1"/>
    </source>
</evidence>
<dbReference type="EC" id="3.2.1.21" evidence="2"/>
<evidence type="ECO:0000256" key="6">
    <source>
        <dbReference type="RuleBase" id="RU003690"/>
    </source>
</evidence>
<feature type="active site" description="Nucleophile" evidence="5">
    <location>
        <position position="147"/>
    </location>
</feature>
<keyword evidence="3" id="KW-0378">Hydrolase</keyword>
<feature type="non-terminal residue" evidence="7">
    <location>
        <position position="1"/>
    </location>
</feature>
<dbReference type="Pfam" id="PF00232">
    <property type="entry name" value="Glyco_hydro_1"/>
    <property type="match status" value="1"/>
</dbReference>
<name>A0ABV5ALX6_9BACL</name>
<dbReference type="InterPro" id="IPR017853">
    <property type="entry name" value="GH"/>
</dbReference>
<evidence type="ECO:0000256" key="1">
    <source>
        <dbReference type="ARBA" id="ARBA00010838"/>
    </source>
</evidence>
<accession>A0ABV5ALX6</accession>
<dbReference type="Proteomes" id="UP001579974">
    <property type="component" value="Unassembled WGS sequence"/>
</dbReference>